<keyword evidence="13" id="KW-1185">Reference proteome</keyword>
<feature type="transmembrane region" description="Helical" evidence="11">
    <location>
        <begin position="270"/>
        <end position="290"/>
    </location>
</feature>
<comment type="caution">
    <text evidence="12">The sequence shown here is derived from an EMBL/GenBank/DDBJ whole genome shotgun (WGS) entry which is preliminary data.</text>
</comment>
<dbReference type="Gene3D" id="1.20.1280.290">
    <property type="match status" value="1"/>
</dbReference>
<evidence type="ECO:0000256" key="9">
    <source>
        <dbReference type="ARBA" id="ARBA00023242"/>
    </source>
</evidence>
<evidence type="ECO:0000256" key="6">
    <source>
        <dbReference type="ARBA" id="ARBA00022989"/>
    </source>
</evidence>
<evidence type="ECO:0000256" key="3">
    <source>
        <dbReference type="ARBA" id="ARBA00010998"/>
    </source>
</evidence>
<evidence type="ECO:0000256" key="2">
    <source>
        <dbReference type="ARBA" id="ARBA00004496"/>
    </source>
</evidence>
<reference evidence="12" key="1">
    <citation type="submission" date="2020-10" db="EMBL/GenBank/DDBJ databases">
        <authorList>
            <person name="Kikuchi T."/>
        </authorList>
    </citation>
    <scope>NUCLEOTIDE SEQUENCE</scope>
    <source>
        <strain evidence="12">NKZ352</strain>
    </source>
</reference>
<evidence type="ECO:0000313" key="13">
    <source>
        <dbReference type="Proteomes" id="UP000835052"/>
    </source>
</evidence>
<sequence>MDDASTACEDLKFFEKRLTEVITYMEPRCVRWRMVLLAVTISFVFTAFGWVSDSSLSSMTLYDSLMLHPLFSVSFPVLIILFTVFGIHQRILGPYIIANRCRAALSPFSLSCDDNGKTHEGPRGSIEFRLSTSQFNLDYLHSDPPSNLEESLGDTQSLLQTASSTAGTTAAVAATSAFQSTNTTDMMLLVEPEGLALIPWNKMGGYIAQGAVYFFKLFIIIGGAIPYVFQYVEIHHRRNASGFSLFVCLALCVANILRILFWFGKRFDVALLAQSIVMFLAMIAMLEIAVRMNAKHTPKPQRKSLLRL</sequence>
<dbReference type="Pfam" id="PF09771">
    <property type="entry name" value="Tmemb_18A"/>
    <property type="match status" value="1"/>
</dbReference>
<dbReference type="GO" id="GO:0031965">
    <property type="term" value="C:nuclear membrane"/>
    <property type="evidence" value="ECO:0007669"/>
    <property type="project" value="UniProtKB-SubCell"/>
</dbReference>
<keyword evidence="4" id="KW-0963">Cytoplasm</keyword>
<organism evidence="12 13">
    <name type="scientific">Caenorhabditis auriculariae</name>
    <dbReference type="NCBI Taxonomy" id="2777116"/>
    <lineage>
        <taxon>Eukaryota</taxon>
        <taxon>Metazoa</taxon>
        <taxon>Ecdysozoa</taxon>
        <taxon>Nematoda</taxon>
        <taxon>Chromadorea</taxon>
        <taxon>Rhabditida</taxon>
        <taxon>Rhabditina</taxon>
        <taxon>Rhabditomorpha</taxon>
        <taxon>Rhabditoidea</taxon>
        <taxon>Rhabditidae</taxon>
        <taxon>Peloderinae</taxon>
        <taxon>Caenorhabditis</taxon>
    </lineage>
</organism>
<feature type="transmembrane region" description="Helical" evidence="11">
    <location>
        <begin position="34"/>
        <end position="51"/>
    </location>
</feature>
<gene>
    <name evidence="12" type="ORF">CAUJ_LOCUS2397</name>
</gene>
<protein>
    <recommendedName>
        <fullName evidence="10">Transmembrane protein 188</fullName>
    </recommendedName>
</protein>
<dbReference type="Proteomes" id="UP000835052">
    <property type="component" value="Unassembled WGS sequence"/>
</dbReference>
<dbReference type="GO" id="GO:0005737">
    <property type="term" value="C:cytoplasm"/>
    <property type="evidence" value="ECO:0007669"/>
    <property type="project" value="UniProtKB-SubCell"/>
</dbReference>
<proteinExistence type="inferred from homology"/>
<dbReference type="OrthoDB" id="292213at2759"/>
<comment type="subcellular location">
    <subcellularLocation>
        <location evidence="2">Cytoplasm</location>
    </subcellularLocation>
    <subcellularLocation>
        <location evidence="1">Nucleus membrane</location>
        <topology evidence="1">Multi-pass membrane protein</topology>
    </subcellularLocation>
</comment>
<evidence type="ECO:0000256" key="11">
    <source>
        <dbReference type="SAM" id="Phobius"/>
    </source>
</evidence>
<keyword evidence="6 11" id="KW-1133">Transmembrane helix</keyword>
<dbReference type="GO" id="GO:0006629">
    <property type="term" value="P:lipid metabolic process"/>
    <property type="evidence" value="ECO:0007669"/>
    <property type="project" value="UniProtKB-KW"/>
</dbReference>
<dbReference type="GO" id="GO:0071595">
    <property type="term" value="C:Nem1-Spo7 phosphatase complex"/>
    <property type="evidence" value="ECO:0007669"/>
    <property type="project" value="InterPro"/>
</dbReference>
<evidence type="ECO:0000256" key="1">
    <source>
        <dbReference type="ARBA" id="ARBA00004232"/>
    </source>
</evidence>
<dbReference type="Pfam" id="PF04193">
    <property type="entry name" value="PQ-loop"/>
    <property type="match status" value="1"/>
</dbReference>
<dbReference type="EMBL" id="CAJGYM010000004">
    <property type="protein sequence ID" value="CAD6186478.1"/>
    <property type="molecule type" value="Genomic_DNA"/>
</dbReference>
<feature type="transmembrane region" description="Helical" evidence="11">
    <location>
        <begin position="66"/>
        <end position="87"/>
    </location>
</feature>
<dbReference type="PANTHER" id="PTHR20996">
    <property type="entry name" value="NUCLEAR ENVELOPE PHOSPHATASE-REGULATORY SUBUNIT 1"/>
    <property type="match status" value="1"/>
</dbReference>
<feature type="transmembrane region" description="Helical" evidence="11">
    <location>
        <begin position="241"/>
        <end position="263"/>
    </location>
</feature>
<feature type="transmembrane region" description="Helical" evidence="11">
    <location>
        <begin position="211"/>
        <end position="229"/>
    </location>
</feature>
<evidence type="ECO:0000256" key="7">
    <source>
        <dbReference type="ARBA" id="ARBA00023098"/>
    </source>
</evidence>
<evidence type="ECO:0000256" key="10">
    <source>
        <dbReference type="ARBA" id="ARBA00030458"/>
    </source>
</evidence>
<dbReference type="InterPro" id="IPR006603">
    <property type="entry name" value="PQ-loop_rpt"/>
</dbReference>
<dbReference type="AlphaFoldDB" id="A0A8S1GUC6"/>
<dbReference type="PANTHER" id="PTHR20996:SF1">
    <property type="entry name" value="NUCLEAR ENVELOPE PHOSPHATASE-REGULATORY SUBUNIT 1"/>
    <property type="match status" value="1"/>
</dbReference>
<keyword evidence="7" id="KW-0443">Lipid metabolism</keyword>
<dbReference type="InterPro" id="IPR019168">
    <property type="entry name" value="NEP1-R1"/>
</dbReference>
<keyword evidence="5 11" id="KW-0812">Transmembrane</keyword>
<evidence type="ECO:0000256" key="5">
    <source>
        <dbReference type="ARBA" id="ARBA00022692"/>
    </source>
</evidence>
<keyword evidence="8 11" id="KW-0472">Membrane</keyword>
<evidence type="ECO:0000256" key="8">
    <source>
        <dbReference type="ARBA" id="ARBA00023136"/>
    </source>
</evidence>
<dbReference type="FunFam" id="1.20.1280.290:FF:000008">
    <property type="entry name" value="PQ-loop repeat-containing protein 1"/>
    <property type="match status" value="1"/>
</dbReference>
<accession>A0A8S1GUC6</accession>
<evidence type="ECO:0000256" key="4">
    <source>
        <dbReference type="ARBA" id="ARBA00022490"/>
    </source>
</evidence>
<name>A0A8S1GUC6_9PELO</name>
<keyword evidence="9" id="KW-0539">Nucleus</keyword>
<comment type="similarity">
    <text evidence="3">Belongs to the CNEP1R1 family.</text>
</comment>
<evidence type="ECO:0000313" key="12">
    <source>
        <dbReference type="EMBL" id="CAD6186478.1"/>
    </source>
</evidence>